<dbReference type="InterPro" id="IPR013785">
    <property type="entry name" value="Aldolase_TIM"/>
</dbReference>
<dbReference type="GO" id="GO:0009228">
    <property type="term" value="P:thiamine biosynthetic process"/>
    <property type="evidence" value="ECO:0007669"/>
    <property type="project" value="UniProtKB-KW"/>
</dbReference>
<dbReference type="InterPro" id="IPR022998">
    <property type="entry name" value="ThiamineP_synth_TenI"/>
</dbReference>
<proteinExistence type="predicted"/>
<evidence type="ECO:0000256" key="1">
    <source>
        <dbReference type="ARBA" id="ARBA00004948"/>
    </source>
</evidence>
<dbReference type="Pfam" id="PF02581">
    <property type="entry name" value="TMP-TENI"/>
    <property type="match status" value="1"/>
</dbReference>
<comment type="pathway">
    <text evidence="1">Cofactor biosynthesis; thiamine diphosphate biosynthesis.</text>
</comment>
<feature type="domain" description="Thiamine phosphate synthase/TenI" evidence="3">
    <location>
        <begin position="17"/>
        <end position="196"/>
    </location>
</feature>
<reference evidence="4" key="1">
    <citation type="submission" date="2020-12" db="EMBL/GenBank/DDBJ databases">
        <title>Oil enriched cultivation method for isolating marine PHA-producing bacteria.</title>
        <authorList>
            <person name="Zheng W."/>
            <person name="Yu S."/>
            <person name="Huang Y."/>
        </authorList>
    </citation>
    <scope>NUCLEOTIDE SEQUENCE</scope>
    <source>
        <strain evidence="4">SY-2-12</strain>
    </source>
</reference>
<dbReference type="GO" id="GO:0004789">
    <property type="term" value="F:thiamine-phosphate diphosphorylase activity"/>
    <property type="evidence" value="ECO:0007669"/>
    <property type="project" value="UniProtKB-EC"/>
</dbReference>
<sequence>MVLSDQNRTAAVNRPRLFLVTPPEFDTADMAEKLKKAFAGGDIACVLIYMPGAGTKEVQSAAETLVPIIQDGGAAAIVYRDSQAAGRCGADGVHVDTSLEDVKLAVESFQPERIVGTGGTKLKHDAMEWAETGVDYILFGVLGLEEKESAHAKTLTLAAWWSELFETPCVALAGNRLETLGDVAATGADFVALKDAVWQSGEEIASVVSQANRILEAHPFAEAE</sequence>
<keyword evidence="2" id="KW-0784">Thiamine biosynthesis</keyword>
<accession>A0A939EIS4</accession>
<dbReference type="Gene3D" id="3.20.20.70">
    <property type="entry name" value="Aldolase class I"/>
    <property type="match status" value="1"/>
</dbReference>
<organism evidence="4 5">
    <name type="scientific">Roseibium aggregatum</name>
    <dbReference type="NCBI Taxonomy" id="187304"/>
    <lineage>
        <taxon>Bacteria</taxon>
        <taxon>Pseudomonadati</taxon>
        <taxon>Pseudomonadota</taxon>
        <taxon>Alphaproteobacteria</taxon>
        <taxon>Hyphomicrobiales</taxon>
        <taxon>Stappiaceae</taxon>
        <taxon>Roseibium</taxon>
    </lineage>
</organism>
<dbReference type="InterPro" id="IPR036206">
    <property type="entry name" value="ThiamineP_synth_sf"/>
</dbReference>
<dbReference type="EC" id="2.5.1.3" evidence="4"/>
<name>A0A939EIS4_9HYPH</name>
<evidence type="ECO:0000313" key="4">
    <source>
        <dbReference type="EMBL" id="MBN9672475.1"/>
    </source>
</evidence>
<evidence type="ECO:0000313" key="5">
    <source>
        <dbReference type="Proteomes" id="UP000664096"/>
    </source>
</evidence>
<dbReference type="SUPFAM" id="SSF51391">
    <property type="entry name" value="Thiamin phosphate synthase"/>
    <property type="match status" value="1"/>
</dbReference>
<dbReference type="EMBL" id="JAEKJZ010000004">
    <property type="protein sequence ID" value="MBN9672475.1"/>
    <property type="molecule type" value="Genomic_DNA"/>
</dbReference>
<gene>
    <name evidence="4" type="ORF">JF539_19125</name>
</gene>
<dbReference type="Proteomes" id="UP000664096">
    <property type="component" value="Unassembled WGS sequence"/>
</dbReference>
<keyword evidence="4" id="KW-0808">Transferase</keyword>
<dbReference type="AlphaFoldDB" id="A0A939EIS4"/>
<protein>
    <submittedName>
        <fullName evidence="4">Thiamine phosphate synthase</fullName>
        <ecNumber evidence="4">2.5.1.3</ecNumber>
    </submittedName>
</protein>
<dbReference type="NCBIfam" id="NF005080">
    <property type="entry name" value="PRK06512.1"/>
    <property type="match status" value="1"/>
</dbReference>
<dbReference type="GO" id="GO:0005737">
    <property type="term" value="C:cytoplasm"/>
    <property type="evidence" value="ECO:0007669"/>
    <property type="project" value="TreeGrafter"/>
</dbReference>
<evidence type="ECO:0000259" key="3">
    <source>
        <dbReference type="Pfam" id="PF02581"/>
    </source>
</evidence>
<comment type="caution">
    <text evidence="4">The sequence shown here is derived from an EMBL/GenBank/DDBJ whole genome shotgun (WGS) entry which is preliminary data.</text>
</comment>
<dbReference type="PANTHER" id="PTHR20857">
    <property type="entry name" value="THIAMINE-PHOSPHATE PYROPHOSPHORYLASE"/>
    <property type="match status" value="1"/>
</dbReference>
<evidence type="ECO:0000256" key="2">
    <source>
        <dbReference type="ARBA" id="ARBA00022977"/>
    </source>
</evidence>
<dbReference type="RefSeq" id="WP_207142464.1">
    <property type="nucleotide sequence ID" value="NZ_JAEKJZ010000004.1"/>
</dbReference>
<dbReference type="CDD" id="cd00564">
    <property type="entry name" value="TMP_TenI"/>
    <property type="match status" value="1"/>
</dbReference>
<dbReference type="PANTHER" id="PTHR20857:SF15">
    <property type="entry name" value="THIAMINE-PHOSPHATE SYNTHASE"/>
    <property type="match status" value="1"/>
</dbReference>